<dbReference type="PANTHER" id="PTHR43567:SF1">
    <property type="entry name" value="FLAVOREDOXIN"/>
    <property type="match status" value="1"/>
</dbReference>
<feature type="domain" description="Flavin reductase like" evidence="4">
    <location>
        <begin position="60"/>
        <end position="213"/>
    </location>
</feature>
<accession>A0A7Y9W4J7</accession>
<proteinExistence type="inferred from homology"/>
<dbReference type="Pfam" id="PF01613">
    <property type="entry name" value="Flavin_Reduct"/>
    <property type="match status" value="1"/>
</dbReference>
<dbReference type="EMBL" id="JACCAU010000001">
    <property type="protein sequence ID" value="NYH14127.1"/>
    <property type="molecule type" value="Genomic_DNA"/>
</dbReference>
<evidence type="ECO:0000259" key="4">
    <source>
        <dbReference type="SMART" id="SM00903"/>
    </source>
</evidence>
<comment type="caution">
    <text evidence="5">The sequence shown here is derived from an EMBL/GenBank/DDBJ whole genome shotgun (WGS) entry which is preliminary data.</text>
</comment>
<dbReference type="PANTHER" id="PTHR43567">
    <property type="entry name" value="FLAVOREDOXIN-RELATED-RELATED"/>
    <property type="match status" value="1"/>
</dbReference>
<gene>
    <name evidence="5" type="ORF">GGD41_001355</name>
</gene>
<protein>
    <submittedName>
        <fullName evidence="5">Flavin reductase (DIM6/NTAB) family NADH-FMN oxidoreductase RutF</fullName>
    </submittedName>
</protein>
<dbReference type="GO" id="GO:0016646">
    <property type="term" value="F:oxidoreductase activity, acting on the CH-NH group of donors, NAD or NADP as acceptor"/>
    <property type="evidence" value="ECO:0007669"/>
    <property type="project" value="UniProtKB-ARBA"/>
</dbReference>
<dbReference type="AlphaFoldDB" id="A0A7Y9W4J7"/>
<dbReference type="InterPro" id="IPR002563">
    <property type="entry name" value="Flavin_Rdtase-like_dom"/>
</dbReference>
<comment type="similarity">
    <text evidence="3">Belongs to the flavoredoxin family.</text>
</comment>
<keyword evidence="2" id="KW-0285">Flavoprotein</keyword>
<dbReference type="GO" id="GO:0010181">
    <property type="term" value="F:FMN binding"/>
    <property type="evidence" value="ECO:0007669"/>
    <property type="project" value="InterPro"/>
</dbReference>
<reference evidence="5 6" key="1">
    <citation type="submission" date="2020-07" db="EMBL/GenBank/DDBJ databases">
        <title>Exploring microbial biodiversity for novel pathways involved in the catabolism of aromatic compounds derived from lignin.</title>
        <authorList>
            <person name="Elkins J."/>
        </authorList>
    </citation>
    <scope>NUCLEOTIDE SEQUENCE [LARGE SCALE GENOMIC DNA]</scope>
    <source>
        <strain evidence="5 6">H2C3B</strain>
    </source>
</reference>
<evidence type="ECO:0000256" key="3">
    <source>
        <dbReference type="ARBA" id="ARBA00038054"/>
    </source>
</evidence>
<dbReference type="RefSeq" id="WP_373565669.1">
    <property type="nucleotide sequence ID" value="NZ_JACCAU010000001.1"/>
</dbReference>
<dbReference type="SMART" id="SM00903">
    <property type="entry name" value="Flavin_Reduct"/>
    <property type="match status" value="1"/>
</dbReference>
<dbReference type="InterPro" id="IPR052174">
    <property type="entry name" value="Flavoredoxin"/>
</dbReference>
<evidence type="ECO:0000256" key="2">
    <source>
        <dbReference type="ARBA" id="ARBA00022630"/>
    </source>
</evidence>
<sequence>MFHEESIHAVPHHHGGVYGRLRTAYYCNVQAHDYYPDDYSKSRRSALGAVKELPLADVYRLLEPGPVVLLTTCHKGRANVMTMSWHTMVEFTPPLVACVVSRADYSFAALRATRECVIAVPAAELALKVVKIGNCSGREVDKFETAGSTPLPSECIASPLIAECFANLECRVVETRLVNKYDLFVLEVLKAWRDPLQRNPKTIHHRGNGIFVVDGETIRLKSRMP</sequence>
<name>A0A7Y9W4J7_9BURK</name>
<evidence type="ECO:0000256" key="1">
    <source>
        <dbReference type="ARBA" id="ARBA00001917"/>
    </source>
</evidence>
<evidence type="ECO:0000313" key="6">
    <source>
        <dbReference type="Proteomes" id="UP000572540"/>
    </source>
</evidence>
<dbReference type="InterPro" id="IPR012349">
    <property type="entry name" value="Split_barrel_FMN-bd"/>
</dbReference>
<evidence type="ECO:0000313" key="5">
    <source>
        <dbReference type="EMBL" id="NYH14127.1"/>
    </source>
</evidence>
<organism evidence="5 6">
    <name type="scientific">Paraburkholderia bryophila</name>
    <dbReference type="NCBI Taxonomy" id="420952"/>
    <lineage>
        <taxon>Bacteria</taxon>
        <taxon>Pseudomonadati</taxon>
        <taxon>Pseudomonadota</taxon>
        <taxon>Betaproteobacteria</taxon>
        <taxon>Burkholderiales</taxon>
        <taxon>Burkholderiaceae</taxon>
        <taxon>Paraburkholderia</taxon>
    </lineage>
</organism>
<dbReference type="Gene3D" id="2.30.110.10">
    <property type="entry name" value="Electron Transport, Fmn-binding Protein, Chain A"/>
    <property type="match status" value="1"/>
</dbReference>
<dbReference type="Proteomes" id="UP000572540">
    <property type="component" value="Unassembled WGS sequence"/>
</dbReference>
<dbReference type="SUPFAM" id="SSF50475">
    <property type="entry name" value="FMN-binding split barrel"/>
    <property type="match status" value="1"/>
</dbReference>
<comment type="cofactor">
    <cofactor evidence="1">
        <name>FMN</name>
        <dbReference type="ChEBI" id="CHEBI:58210"/>
    </cofactor>
</comment>